<evidence type="ECO:0000313" key="3">
    <source>
        <dbReference type="Proteomes" id="UP001492380"/>
    </source>
</evidence>
<proteinExistence type="predicted"/>
<feature type="compositionally biased region" description="Basic and acidic residues" evidence="1">
    <location>
        <begin position="77"/>
        <end position="91"/>
    </location>
</feature>
<organism evidence="2 3">
    <name type="scientific">Phyllosticta capitalensis</name>
    <dbReference type="NCBI Taxonomy" id="121624"/>
    <lineage>
        <taxon>Eukaryota</taxon>
        <taxon>Fungi</taxon>
        <taxon>Dikarya</taxon>
        <taxon>Ascomycota</taxon>
        <taxon>Pezizomycotina</taxon>
        <taxon>Dothideomycetes</taxon>
        <taxon>Dothideomycetes incertae sedis</taxon>
        <taxon>Botryosphaeriales</taxon>
        <taxon>Phyllostictaceae</taxon>
        <taxon>Phyllosticta</taxon>
    </lineage>
</organism>
<feature type="region of interest" description="Disordered" evidence="1">
    <location>
        <begin position="49"/>
        <end position="91"/>
    </location>
</feature>
<sequence>MADSQSSSLSQWGAIDWDEELEELCSTSEHQTDQSTTNMKTEGECLILPNDHNHAENPSTGIVTNHAPEDASYDTQVPEKAHDSEEQHSQDQDIDECFGHDHDIFSSRDGYSQATELTDSDIQALAGSFSEPVSFHRNAWDSGFQQPCYGHQGGSGQQSNIAGIPTTSASLYWAVPHHPGWTSTLSPSLSHLHSTPPEVNNWAFSAPIGYSINQELEKGCENLRRYTILCSALLHTDNFDFSGYAYPFGATGYMRVPLRKPGPAKDRQASLLQHSEETLEYTDADSTAIRENVRAQLVDIWGADSPYTLQDKIKEETGIEPNNTVDEQKEMEVSAENMATPNQGKDISTPALIKTQQDKEMVLDLAKRTPLPGIDLIDDFFEDSPVSLGTPLDLLDHLTFALESADTYMAEKLKKVNEISSWTEGVLVQASDYTSDSAENIGSATPGLFDMLNETVHLLESVHIHMIAKPKDPGNATKSAGQNISKLGQHDVQQESATIMETHESNEEKLQSSLSVVSRIGVFIRECWKGNPTVLE</sequence>
<evidence type="ECO:0000313" key="2">
    <source>
        <dbReference type="EMBL" id="KAK8235870.1"/>
    </source>
</evidence>
<evidence type="ECO:0000256" key="1">
    <source>
        <dbReference type="SAM" id="MobiDB-lite"/>
    </source>
</evidence>
<keyword evidence="3" id="KW-1185">Reference proteome</keyword>
<dbReference type="EMBL" id="JBBWRZ010000005">
    <property type="protein sequence ID" value="KAK8235870.1"/>
    <property type="molecule type" value="Genomic_DNA"/>
</dbReference>
<dbReference type="Proteomes" id="UP001492380">
    <property type="component" value="Unassembled WGS sequence"/>
</dbReference>
<reference evidence="2 3" key="1">
    <citation type="submission" date="2024-04" db="EMBL/GenBank/DDBJ databases">
        <title>Phyllosticta paracitricarpa is synonymous to the EU quarantine fungus P. citricarpa based on phylogenomic analyses.</title>
        <authorList>
            <consortium name="Lawrence Berkeley National Laboratory"/>
            <person name="Van Ingen-Buijs V.A."/>
            <person name="Van Westerhoven A.C."/>
            <person name="Haridas S."/>
            <person name="Skiadas P."/>
            <person name="Martin F."/>
            <person name="Groenewald J.Z."/>
            <person name="Crous P.W."/>
            <person name="Seidl M.F."/>
        </authorList>
    </citation>
    <scope>NUCLEOTIDE SEQUENCE [LARGE SCALE GENOMIC DNA]</scope>
    <source>
        <strain evidence="2 3">CBS 123374</strain>
    </source>
</reference>
<comment type="caution">
    <text evidence="2">The sequence shown here is derived from an EMBL/GenBank/DDBJ whole genome shotgun (WGS) entry which is preliminary data.</text>
</comment>
<feature type="compositionally biased region" description="Polar residues" evidence="1">
    <location>
        <begin position="476"/>
        <end position="486"/>
    </location>
</feature>
<name>A0ABR1YSD8_9PEZI</name>
<gene>
    <name evidence="2" type="ORF">HDK90DRAFT_466190</name>
</gene>
<protein>
    <submittedName>
        <fullName evidence="2">Uncharacterized protein</fullName>
    </submittedName>
</protein>
<accession>A0ABR1YSD8</accession>
<feature type="region of interest" description="Disordered" evidence="1">
    <location>
        <begin position="470"/>
        <end position="492"/>
    </location>
</feature>